<dbReference type="Pfam" id="PF13302">
    <property type="entry name" value="Acetyltransf_3"/>
    <property type="match status" value="1"/>
</dbReference>
<dbReference type="SUPFAM" id="SSF55729">
    <property type="entry name" value="Acyl-CoA N-acyltransferases (Nat)"/>
    <property type="match status" value="1"/>
</dbReference>
<evidence type="ECO:0000259" key="1">
    <source>
        <dbReference type="PROSITE" id="PS51186"/>
    </source>
</evidence>
<dbReference type="STRING" id="575788.VS_II1180"/>
<dbReference type="GO" id="GO:0005737">
    <property type="term" value="C:cytoplasm"/>
    <property type="evidence" value="ECO:0007669"/>
    <property type="project" value="TreeGrafter"/>
</dbReference>
<dbReference type="PANTHER" id="PTHR43441:SF11">
    <property type="entry name" value="RIBOSOMAL-PROTEIN-SERINE ACETYLTRANSFERASE"/>
    <property type="match status" value="1"/>
</dbReference>
<dbReference type="PATRIC" id="fig|575788.5.peg.1111"/>
<gene>
    <name evidence="2" type="ordered locus">VS_II1180</name>
</gene>
<evidence type="ECO:0000313" key="2">
    <source>
        <dbReference type="EMBL" id="CAV27134.1"/>
    </source>
</evidence>
<dbReference type="EMBL" id="FM954973">
    <property type="protein sequence ID" value="CAV27134.1"/>
    <property type="molecule type" value="Genomic_DNA"/>
</dbReference>
<dbReference type="PANTHER" id="PTHR43441">
    <property type="entry name" value="RIBOSOMAL-PROTEIN-SERINE ACETYLTRANSFERASE"/>
    <property type="match status" value="1"/>
</dbReference>
<dbReference type="Proteomes" id="UP000009100">
    <property type="component" value="Chromosome 2"/>
</dbReference>
<dbReference type="GO" id="GO:1990189">
    <property type="term" value="F:protein N-terminal-serine acetyltransferase activity"/>
    <property type="evidence" value="ECO:0007669"/>
    <property type="project" value="TreeGrafter"/>
</dbReference>
<accession>B7VSG0</accession>
<proteinExistence type="predicted"/>
<feature type="domain" description="N-acetyltransferase" evidence="1">
    <location>
        <begin position="24"/>
        <end position="177"/>
    </location>
</feature>
<dbReference type="KEGG" id="vsp:VS_II1180"/>
<dbReference type="GO" id="GO:0008999">
    <property type="term" value="F:protein-N-terminal-alanine acetyltransferase activity"/>
    <property type="evidence" value="ECO:0007669"/>
    <property type="project" value="TreeGrafter"/>
</dbReference>
<name>B7VSG0_VIBA3</name>
<dbReference type="PROSITE" id="PS51186">
    <property type="entry name" value="GNAT"/>
    <property type="match status" value="1"/>
</dbReference>
<reference evidence="2 3" key="1">
    <citation type="submission" date="2009-02" db="EMBL/GenBank/DDBJ databases">
        <title>Vibrio splendidus str. LGP32 complete genome.</title>
        <authorList>
            <person name="Mazel D."/>
            <person name="Le Roux F."/>
        </authorList>
    </citation>
    <scope>NUCLEOTIDE SEQUENCE [LARGE SCALE GENOMIC DNA]</scope>
    <source>
        <strain evidence="2 3">LGP32</strain>
    </source>
</reference>
<evidence type="ECO:0000313" key="3">
    <source>
        <dbReference type="Proteomes" id="UP000009100"/>
    </source>
</evidence>
<sequence>MFKTVIDEELSIALVEENFASHYAEISQSQNEYLSQWLAWPPHCKTEQDFRIFIQRSLHDYAEGKSMTCAIVYKDNIVGNCSFNTVDHSKQKVTIGYWLSETYQGNGIVTRVVEKLIDIAFNELDMEKVEISAATGNQSSRKVCERLHFTLEGIITRNENLNGRIIDHAIYGLHRLSANNIEA</sequence>
<dbReference type="HOGENOM" id="CLU_013985_3_0_6"/>
<dbReference type="InterPro" id="IPR016181">
    <property type="entry name" value="Acyl_CoA_acyltransferase"/>
</dbReference>
<dbReference type="Gene3D" id="3.40.630.30">
    <property type="match status" value="1"/>
</dbReference>
<protein>
    <submittedName>
        <fullName evidence="2">Ribosomal-protein-serine acetyltransferase</fullName>
    </submittedName>
</protein>
<organism evidence="2 3">
    <name type="scientific">Vibrio atlanticus (strain LGP32)</name>
    <name type="common">Vibrio splendidus (strain Mel32)</name>
    <dbReference type="NCBI Taxonomy" id="575788"/>
    <lineage>
        <taxon>Bacteria</taxon>
        <taxon>Pseudomonadati</taxon>
        <taxon>Pseudomonadota</taxon>
        <taxon>Gammaproteobacteria</taxon>
        <taxon>Vibrionales</taxon>
        <taxon>Vibrionaceae</taxon>
        <taxon>Vibrio</taxon>
    </lineage>
</organism>
<dbReference type="InterPro" id="IPR051908">
    <property type="entry name" value="Ribosomal_N-acetyltransferase"/>
</dbReference>
<dbReference type="AlphaFoldDB" id="B7VSG0"/>
<dbReference type="InterPro" id="IPR000182">
    <property type="entry name" value="GNAT_dom"/>
</dbReference>
<dbReference type="eggNOG" id="COG1670">
    <property type="taxonomic scope" value="Bacteria"/>
</dbReference>